<comment type="caution">
    <text evidence="2">The sequence shown here is derived from an EMBL/GenBank/DDBJ whole genome shotgun (WGS) entry which is preliminary data.</text>
</comment>
<sequence>MALFKWRARLARSSTQSSTDTAASRRSAIRRFFSSVCDLLSPRRLAQKLFPSPEPAEPTLDDIARALAAQHGIPFTEAYVLALLDAQQRCQARIAAEVQRLYEAGVLLDGDSYVTRESSVVSSAAPGTPPNEFDGDVDVDVEEEEEVGWWEEGVSGETVVADVE</sequence>
<organism evidence="2 3">
    <name type="scientific">Phanerochaete sordida</name>
    <dbReference type="NCBI Taxonomy" id="48140"/>
    <lineage>
        <taxon>Eukaryota</taxon>
        <taxon>Fungi</taxon>
        <taxon>Dikarya</taxon>
        <taxon>Basidiomycota</taxon>
        <taxon>Agaricomycotina</taxon>
        <taxon>Agaricomycetes</taxon>
        <taxon>Polyporales</taxon>
        <taxon>Phanerochaetaceae</taxon>
        <taxon>Phanerochaete</taxon>
    </lineage>
</organism>
<proteinExistence type="predicted"/>
<dbReference type="Proteomes" id="UP000703269">
    <property type="component" value="Unassembled WGS sequence"/>
</dbReference>
<accession>A0A9P3GM77</accession>
<reference evidence="2 3" key="1">
    <citation type="submission" date="2021-08" db="EMBL/GenBank/DDBJ databases">
        <title>Draft Genome Sequence of Phanerochaete sordida strain YK-624.</title>
        <authorList>
            <person name="Mori T."/>
            <person name="Dohra H."/>
            <person name="Suzuki T."/>
            <person name="Kawagishi H."/>
            <person name="Hirai H."/>
        </authorList>
    </citation>
    <scope>NUCLEOTIDE SEQUENCE [LARGE SCALE GENOMIC DNA]</scope>
    <source>
        <strain evidence="2 3">YK-624</strain>
    </source>
</reference>
<evidence type="ECO:0000313" key="3">
    <source>
        <dbReference type="Proteomes" id="UP000703269"/>
    </source>
</evidence>
<evidence type="ECO:0000313" key="2">
    <source>
        <dbReference type="EMBL" id="GJE98373.1"/>
    </source>
</evidence>
<keyword evidence="3" id="KW-1185">Reference proteome</keyword>
<dbReference type="AlphaFoldDB" id="A0A9P3GM77"/>
<name>A0A9P3GM77_9APHY</name>
<feature type="region of interest" description="Disordered" evidence="1">
    <location>
        <begin position="119"/>
        <end position="138"/>
    </location>
</feature>
<evidence type="ECO:0000256" key="1">
    <source>
        <dbReference type="SAM" id="MobiDB-lite"/>
    </source>
</evidence>
<dbReference type="EMBL" id="BPQB01000086">
    <property type="protein sequence ID" value="GJE98373.1"/>
    <property type="molecule type" value="Genomic_DNA"/>
</dbReference>
<protein>
    <submittedName>
        <fullName evidence="2">Uncharacterized protein</fullName>
    </submittedName>
</protein>
<gene>
    <name evidence="2" type="ORF">PsYK624_146020</name>
</gene>